<keyword evidence="2" id="KW-0472">Membrane</keyword>
<feature type="transmembrane region" description="Helical" evidence="2">
    <location>
        <begin position="51"/>
        <end position="70"/>
    </location>
</feature>
<evidence type="ECO:0000256" key="1">
    <source>
        <dbReference type="SAM" id="MobiDB-lite"/>
    </source>
</evidence>
<accession>A0ABQ6KBH7</accession>
<feature type="compositionally biased region" description="Basic and acidic residues" evidence="1">
    <location>
        <begin position="1"/>
        <end position="11"/>
    </location>
</feature>
<dbReference type="Proteomes" id="UP001157034">
    <property type="component" value="Unassembled WGS sequence"/>
</dbReference>
<name>A0ABQ6KBH7_9MICO</name>
<proteinExistence type="predicted"/>
<feature type="region of interest" description="Disordered" evidence="1">
    <location>
        <begin position="1"/>
        <end position="26"/>
    </location>
</feature>
<feature type="compositionally biased region" description="Low complexity" evidence="1">
    <location>
        <begin position="14"/>
        <end position="26"/>
    </location>
</feature>
<evidence type="ECO:0008006" key="5">
    <source>
        <dbReference type="Google" id="ProtNLM"/>
    </source>
</evidence>
<sequence>MDGMDDHEHPVSDGSANRSRWSASSAGWGSGLAIGIVIGVAIGVAMGNVGVGIAIGVAIGCALAGGLGTATARRNGRSADPNSRQRR</sequence>
<protein>
    <recommendedName>
        <fullName evidence="5">Glycine zipper family protein</fullName>
    </recommendedName>
</protein>
<feature type="transmembrane region" description="Helical" evidence="2">
    <location>
        <begin position="26"/>
        <end position="45"/>
    </location>
</feature>
<reference evidence="4" key="1">
    <citation type="journal article" date="2019" name="Int. J. Syst. Evol. Microbiol.">
        <title>The Global Catalogue of Microorganisms (GCM) 10K type strain sequencing project: providing services to taxonomists for standard genome sequencing and annotation.</title>
        <authorList>
            <consortium name="The Broad Institute Genomics Platform"/>
            <consortium name="The Broad Institute Genome Sequencing Center for Infectious Disease"/>
            <person name="Wu L."/>
            <person name="Ma J."/>
        </authorList>
    </citation>
    <scope>NUCLEOTIDE SEQUENCE [LARGE SCALE GENOMIC DNA]</scope>
    <source>
        <strain evidence="4">NBRC 108894</strain>
    </source>
</reference>
<evidence type="ECO:0000313" key="4">
    <source>
        <dbReference type="Proteomes" id="UP001157034"/>
    </source>
</evidence>
<keyword evidence="2" id="KW-0812">Transmembrane</keyword>
<organism evidence="3 4">
    <name type="scientific">Pseudolysinimonas kribbensis</name>
    <dbReference type="NCBI Taxonomy" id="433641"/>
    <lineage>
        <taxon>Bacteria</taxon>
        <taxon>Bacillati</taxon>
        <taxon>Actinomycetota</taxon>
        <taxon>Actinomycetes</taxon>
        <taxon>Micrococcales</taxon>
        <taxon>Microbacteriaceae</taxon>
        <taxon>Pseudolysinimonas</taxon>
    </lineage>
</organism>
<evidence type="ECO:0000313" key="3">
    <source>
        <dbReference type="EMBL" id="GMA96259.1"/>
    </source>
</evidence>
<keyword evidence="2" id="KW-1133">Transmembrane helix</keyword>
<keyword evidence="4" id="KW-1185">Reference proteome</keyword>
<gene>
    <name evidence="3" type="ORF">GCM10025881_30830</name>
</gene>
<comment type="caution">
    <text evidence="3">The sequence shown here is derived from an EMBL/GenBank/DDBJ whole genome shotgun (WGS) entry which is preliminary data.</text>
</comment>
<evidence type="ECO:0000256" key="2">
    <source>
        <dbReference type="SAM" id="Phobius"/>
    </source>
</evidence>
<dbReference type="EMBL" id="BSVB01000001">
    <property type="protein sequence ID" value="GMA96259.1"/>
    <property type="molecule type" value="Genomic_DNA"/>
</dbReference>